<feature type="domain" description="Helicase ATP-binding" evidence="7">
    <location>
        <begin position="53"/>
        <end position="227"/>
    </location>
</feature>
<dbReference type="InterPro" id="IPR027417">
    <property type="entry name" value="P-loop_NTPase"/>
</dbReference>
<dbReference type="GO" id="GO:0005524">
    <property type="term" value="F:ATP binding"/>
    <property type="evidence" value="ECO:0007669"/>
    <property type="project" value="UniProtKB-KW"/>
</dbReference>
<evidence type="ECO:0000259" key="8">
    <source>
        <dbReference type="PROSITE" id="PS51194"/>
    </source>
</evidence>
<evidence type="ECO:0000256" key="6">
    <source>
        <dbReference type="SAM" id="MobiDB-lite"/>
    </source>
</evidence>
<dbReference type="SMART" id="SM00487">
    <property type="entry name" value="DEXDc"/>
    <property type="match status" value="1"/>
</dbReference>
<comment type="caution">
    <text evidence="9">The sequence shown here is derived from an EMBL/GenBank/DDBJ whole genome shotgun (WGS) entry which is preliminary data.</text>
</comment>
<gene>
    <name evidence="9" type="ORF">LCGC14_0750900</name>
</gene>
<keyword evidence="2" id="KW-0378">Hydrolase</keyword>
<dbReference type="InterPro" id="IPR057342">
    <property type="entry name" value="DEXDc_RapA"/>
</dbReference>
<proteinExistence type="predicted"/>
<dbReference type="InterPro" id="IPR014001">
    <property type="entry name" value="Helicase_ATP-bd"/>
</dbReference>
<evidence type="ECO:0000256" key="5">
    <source>
        <dbReference type="SAM" id="Coils"/>
    </source>
</evidence>
<dbReference type="InterPro" id="IPR038718">
    <property type="entry name" value="SNF2-like_sf"/>
</dbReference>
<keyword evidence="3" id="KW-0347">Helicase</keyword>
<dbReference type="PANTHER" id="PTHR10799">
    <property type="entry name" value="SNF2/RAD54 HELICASE FAMILY"/>
    <property type="match status" value="1"/>
</dbReference>
<evidence type="ECO:0000256" key="3">
    <source>
        <dbReference type="ARBA" id="ARBA00022806"/>
    </source>
</evidence>
<dbReference type="Pfam" id="PF00176">
    <property type="entry name" value="SNF2-rel_dom"/>
    <property type="match status" value="1"/>
</dbReference>
<dbReference type="Gene3D" id="3.40.50.10810">
    <property type="entry name" value="Tandem AAA-ATPase domain"/>
    <property type="match status" value="1"/>
</dbReference>
<dbReference type="PROSITE" id="PS51192">
    <property type="entry name" value="HELICASE_ATP_BIND_1"/>
    <property type="match status" value="1"/>
</dbReference>
<sequence length="2019" mass="239873">MIENLDNILYTEPKICLERIFSIYLYNLQFQPISSQYYMKFKTYDFQNYVLLKAVRDQNPKIFLADEVGLGKTIEAFLIIQELILRENYKKILIILPKSLLNQWRDEILNWTYFSEQFPITYEVNGSNELLRCITSSDDKVFLLCSKGLLLYKDNFRKSTIDWDLIVIDEAHHARAQEYSNSERRNKLYQCLKLLGGKSKSILFLSATPIQLDSNEFKKLIEIKNEEIFHEISFNFYQGLHSFIKILYFLLDELEAEKSQMEKIILLEKINLLTNAPENIDYWDFVSKKYDFFKKDNFQDIKILYLNIRKIKKYLIKEHLFSKILIRNRKRDIFPNLKERIINDCPVKMHDSFKEIYQKIDDFINSIESDLENQASEGSYKYLIRGFLKSRFREFMVSSNAQIKKSLKIRLEKQKDNGSAGNIDEIYNIKNILNKLKILRIEDDRKLEKLKEILERFKSTKHIIIFANFYATLDFLSQFLQGYGKEIFILTGEHTPNLDDRKQLINDFEQKGGFLLSSNIGGEGLNLQFANIIINYDLNWNPTKLEQRIGRIDRIGQNNTVVVYNIYYEDSVAAKIHNVIRNRLNFQSQNFGEIDPIIEEISKQVGKNEISNKMFDPLNTSQFNEYKSLLDSQIRKSKKDLILEKESFNFNYYKELSRYFPFMDIRILMNYFNLLKENFPTLFLQKSDEYKNVFNFRDKYVYEINKDSPYWGEICRDENSIYCERLVGHINEQSKYFLLPKSQSPKYYSHGIGSPKINKIINFFGKKALLDKEVHFSSVASTSQKEGFLFLYQIEIESILLKQKLLIPFFFTSQGEYQELTGRNLLKEFLIDHLNSNKISDFNPNEEVLKDLAIMENFNKKKREIEEILLKEIDLIKNQRDFTILTKENHSINKKEKELNQVEKKISELEDKLKNQGYLAETDKVTLKGRITRKANLEIDIRFLENKKKFERRGISESSNFTTESNLICIFKVNKEDQEKIRFFNISNNFSDQKSKIYIGQEYFFKVKSLQDISNVFPNDDYLEFEIKLNNKTIIEQKILSKELIKETEHIIPFKISGTIPDFVNIELLCISNSKHLLLATEDINIELFSIFLKEKDEFIDISKNTDYVLKNSMDIKFLIKIPTDVSEIEFHSKNKFETYELKAKIPLKLVDSSDNLNHYSFDCLFNSFGVFNFSILGIHSNCNIINIPLLKIKFPKIEETQGFIITELENTFIIIEGEIDSLNQESLINYHLILKNHKKIELNHLNFNQIFKTSSFSNKENGVRFIKIPFNDFIPKEIKQNRIGRYHISIKMFDFDLSSFEFKLFPLIKYSLTNNLLLFDDTTLETIVCIKDYDHLNLHPYIKFKFPEVKYKFLGRKELIVCNCKENFDDNNLVRISIFSQIERLLPGEYYELQLETEYKDLFENVFSGPLIKLGNLGRNKIYIYNGFDSKILLFYNIGFKTISLNEYTKELDIGLNSFHINSEKGLKIKFDNNLEDVFEINDIEKELNFLNVLEEISPLEDEFSLKIKDFLLSYVKNGHREDNHHLIYLKKTNTNLTEFILNSKSYFDNIYIIYPTQDLFQFEISDIIGKVIENRNLEKIDLNLMVYPAPLSYLVYNETKEEEFQKRRVFPLCLEKCPICNRLLKFNEFSKNFECFCNDHFKYNQIPEIYKIDIRIVLNCPNCPGKLKILYSKSKKEVSFFCNDCDYTVNNINILFQNFKLSQFNSINFMTIEQLGYSISNNIIENKQINDLYQEFLEKFIKENIKITEFWKTHFPLELIKLDEEIQALNKIKMASKKKQIKINLEKETLPNNESKKLKNRIWEKIKSILTFLKLMFQRKTEKMDSNRRKNTVNNKKENGDLPFTSQDPKNFHRLKKVQSEYDILQKSWKNSINSFINSELLSKPFEKLENKEYRLEDLLDLDEIDEYDLFEEIEGSNQEELLRKYFILPDPVKFLENLKILDKYLNIREDFQLNITNFLNNDSYKVKNNLFLFLDLDNVEEIENSYIKNYSYVKTQLINFYNSFCSTNNNLGIIFY</sequence>
<reference evidence="9" key="1">
    <citation type="journal article" date="2015" name="Nature">
        <title>Complex archaea that bridge the gap between prokaryotes and eukaryotes.</title>
        <authorList>
            <person name="Spang A."/>
            <person name="Saw J.H."/>
            <person name="Jorgensen S.L."/>
            <person name="Zaremba-Niedzwiedzka K."/>
            <person name="Martijn J."/>
            <person name="Lind A.E."/>
            <person name="van Eijk R."/>
            <person name="Schleper C."/>
            <person name="Guy L."/>
            <person name="Ettema T.J."/>
        </authorList>
    </citation>
    <scope>NUCLEOTIDE SEQUENCE</scope>
</reference>
<feature type="coiled-coil region" evidence="5">
    <location>
        <begin position="885"/>
        <end position="919"/>
    </location>
</feature>
<evidence type="ECO:0000256" key="4">
    <source>
        <dbReference type="ARBA" id="ARBA00022840"/>
    </source>
</evidence>
<dbReference type="InterPro" id="IPR000330">
    <property type="entry name" value="SNF2_N"/>
</dbReference>
<keyword evidence="1" id="KW-0547">Nucleotide-binding</keyword>
<feature type="domain" description="Helicase C-terminal" evidence="8">
    <location>
        <begin position="449"/>
        <end position="602"/>
    </location>
</feature>
<dbReference type="SUPFAM" id="SSF52540">
    <property type="entry name" value="P-loop containing nucleoside triphosphate hydrolases"/>
    <property type="match status" value="2"/>
</dbReference>
<evidence type="ECO:0000313" key="9">
    <source>
        <dbReference type="EMBL" id="KKN38692.1"/>
    </source>
</evidence>
<dbReference type="SMART" id="SM00490">
    <property type="entry name" value="HELICc"/>
    <property type="match status" value="1"/>
</dbReference>
<accession>A0A0F9QNS6</accession>
<keyword evidence="4" id="KW-0067">ATP-binding</keyword>
<evidence type="ECO:0000259" key="7">
    <source>
        <dbReference type="PROSITE" id="PS51192"/>
    </source>
</evidence>
<evidence type="ECO:0000256" key="1">
    <source>
        <dbReference type="ARBA" id="ARBA00022741"/>
    </source>
</evidence>
<dbReference type="CDD" id="cd18011">
    <property type="entry name" value="DEXDc_RapA"/>
    <property type="match status" value="1"/>
</dbReference>
<protein>
    <recommendedName>
        <fullName evidence="10">Helicase</fullName>
    </recommendedName>
</protein>
<dbReference type="Pfam" id="PF00271">
    <property type="entry name" value="Helicase_C"/>
    <property type="match status" value="1"/>
</dbReference>
<keyword evidence="5" id="KW-0175">Coiled coil</keyword>
<dbReference type="InterPro" id="IPR049730">
    <property type="entry name" value="SNF2/RAD54-like_C"/>
</dbReference>
<dbReference type="CDD" id="cd18793">
    <property type="entry name" value="SF2_C_SNF"/>
    <property type="match status" value="1"/>
</dbReference>
<feature type="region of interest" description="Disordered" evidence="6">
    <location>
        <begin position="1824"/>
        <end position="1848"/>
    </location>
</feature>
<dbReference type="GO" id="GO:0016787">
    <property type="term" value="F:hydrolase activity"/>
    <property type="evidence" value="ECO:0007669"/>
    <property type="project" value="UniProtKB-KW"/>
</dbReference>
<dbReference type="Gene3D" id="3.40.50.300">
    <property type="entry name" value="P-loop containing nucleotide triphosphate hydrolases"/>
    <property type="match status" value="1"/>
</dbReference>
<organism evidence="9">
    <name type="scientific">marine sediment metagenome</name>
    <dbReference type="NCBI Taxonomy" id="412755"/>
    <lineage>
        <taxon>unclassified sequences</taxon>
        <taxon>metagenomes</taxon>
        <taxon>ecological metagenomes</taxon>
    </lineage>
</organism>
<evidence type="ECO:0000256" key="2">
    <source>
        <dbReference type="ARBA" id="ARBA00022801"/>
    </source>
</evidence>
<dbReference type="EMBL" id="LAZR01001810">
    <property type="protein sequence ID" value="KKN38692.1"/>
    <property type="molecule type" value="Genomic_DNA"/>
</dbReference>
<evidence type="ECO:0008006" key="10">
    <source>
        <dbReference type="Google" id="ProtNLM"/>
    </source>
</evidence>
<dbReference type="GO" id="GO:0004386">
    <property type="term" value="F:helicase activity"/>
    <property type="evidence" value="ECO:0007669"/>
    <property type="project" value="UniProtKB-KW"/>
</dbReference>
<dbReference type="InterPro" id="IPR001650">
    <property type="entry name" value="Helicase_C-like"/>
</dbReference>
<dbReference type="PROSITE" id="PS51194">
    <property type="entry name" value="HELICASE_CTER"/>
    <property type="match status" value="1"/>
</dbReference>
<name>A0A0F9QNS6_9ZZZZ</name>